<dbReference type="InterPro" id="IPR026960">
    <property type="entry name" value="RVT-Znf"/>
</dbReference>
<dbReference type="PANTHER" id="PTHR33116">
    <property type="entry name" value="REVERSE TRANSCRIPTASE ZINC-BINDING DOMAIN-CONTAINING PROTEIN-RELATED-RELATED"/>
    <property type="match status" value="1"/>
</dbReference>
<gene>
    <name evidence="3" type="primary">LOC104727289</name>
</gene>
<feature type="domain" description="Reverse transcriptase zinc-binding" evidence="1">
    <location>
        <begin position="62"/>
        <end position="146"/>
    </location>
</feature>
<keyword evidence="2" id="KW-1185">Reference proteome</keyword>
<name>A0ABM0UQQ5_CAMSA</name>
<evidence type="ECO:0000313" key="2">
    <source>
        <dbReference type="Proteomes" id="UP000694864"/>
    </source>
</evidence>
<dbReference type="GeneID" id="104727289"/>
<organism evidence="2 3">
    <name type="scientific">Camelina sativa</name>
    <name type="common">False flax</name>
    <name type="synonym">Myagrum sativum</name>
    <dbReference type="NCBI Taxonomy" id="90675"/>
    <lineage>
        <taxon>Eukaryota</taxon>
        <taxon>Viridiplantae</taxon>
        <taxon>Streptophyta</taxon>
        <taxon>Embryophyta</taxon>
        <taxon>Tracheophyta</taxon>
        <taxon>Spermatophyta</taxon>
        <taxon>Magnoliopsida</taxon>
        <taxon>eudicotyledons</taxon>
        <taxon>Gunneridae</taxon>
        <taxon>Pentapetalae</taxon>
        <taxon>rosids</taxon>
        <taxon>malvids</taxon>
        <taxon>Brassicales</taxon>
        <taxon>Brassicaceae</taxon>
        <taxon>Camelineae</taxon>
        <taxon>Camelina</taxon>
    </lineage>
</organism>
<dbReference type="Proteomes" id="UP000694864">
    <property type="component" value="Chromosome 11"/>
</dbReference>
<protein>
    <submittedName>
        <fullName evidence="3">Uncharacterized protein LOC104727289</fullName>
    </submittedName>
</protein>
<evidence type="ECO:0000313" key="3">
    <source>
        <dbReference type="RefSeq" id="XP_010444656.1"/>
    </source>
</evidence>
<reference evidence="3" key="2">
    <citation type="submission" date="2025-08" db="UniProtKB">
        <authorList>
            <consortium name="RefSeq"/>
        </authorList>
    </citation>
    <scope>IDENTIFICATION</scope>
    <source>
        <tissue evidence="3">Leaf</tissue>
    </source>
</reference>
<proteinExistence type="predicted"/>
<sequence length="244" mass="28544">MDLGIDLHATVAEALLHRKRNHRVDHLNQIEMVIEGVRQKGLLQAADKVLWKGNGDRYKQTFHSKETWECIRFQGQRRTWYKGIWFSQATPKYSFIVWLATLNRLTTGDRMQQWSTSVDTSCPLCSAPLETRNHLFFTCPYSAEIWTNLASKLLTTKFTTVWETILALLTDSSLEKSTLFLLRYTFQASVHSLWKERNSRRHGEPHVSPALFIKRTDRLIRNRLLSIHANEHYAQCLSLWLATR</sequence>
<dbReference type="RefSeq" id="XP_010444656.1">
    <property type="nucleotide sequence ID" value="XM_010446354.2"/>
</dbReference>
<reference evidence="2" key="1">
    <citation type="journal article" date="2014" name="Nat. Commun.">
        <title>The emerging biofuel crop Camelina sativa retains a highly undifferentiated hexaploid genome structure.</title>
        <authorList>
            <person name="Kagale S."/>
            <person name="Koh C."/>
            <person name="Nixon J."/>
            <person name="Bollina V."/>
            <person name="Clarke W.E."/>
            <person name="Tuteja R."/>
            <person name="Spillane C."/>
            <person name="Robinson S.J."/>
            <person name="Links M.G."/>
            <person name="Clarke C."/>
            <person name="Higgins E.E."/>
            <person name="Huebert T."/>
            <person name="Sharpe A.G."/>
            <person name="Parkin I.A."/>
        </authorList>
    </citation>
    <scope>NUCLEOTIDE SEQUENCE [LARGE SCALE GENOMIC DNA]</scope>
    <source>
        <strain evidence="2">cv. DH55</strain>
    </source>
</reference>
<accession>A0ABM0UQQ5</accession>
<dbReference type="PANTHER" id="PTHR33116:SF80">
    <property type="entry name" value="REVERSE TRANSCRIPTASE ZINC-BINDING DOMAIN-CONTAINING PROTEIN"/>
    <property type="match status" value="1"/>
</dbReference>
<dbReference type="Pfam" id="PF13966">
    <property type="entry name" value="zf-RVT"/>
    <property type="match status" value="1"/>
</dbReference>
<evidence type="ECO:0000259" key="1">
    <source>
        <dbReference type="Pfam" id="PF13966"/>
    </source>
</evidence>